<dbReference type="InterPro" id="IPR052165">
    <property type="entry name" value="Membrane_assoc_protease"/>
</dbReference>
<dbReference type="Pfam" id="PF01957">
    <property type="entry name" value="NfeD"/>
    <property type="match status" value="1"/>
</dbReference>
<feature type="domain" description="NfeD-like C-terminal" evidence="6">
    <location>
        <begin position="83"/>
        <end position="144"/>
    </location>
</feature>
<keyword evidence="2 5" id="KW-0812">Transmembrane</keyword>
<evidence type="ECO:0000256" key="4">
    <source>
        <dbReference type="ARBA" id="ARBA00023136"/>
    </source>
</evidence>
<dbReference type="RefSeq" id="WP_151844163.1">
    <property type="nucleotide sequence ID" value="NZ_WBZJ01000001.1"/>
</dbReference>
<comment type="subcellular location">
    <subcellularLocation>
        <location evidence="1">Membrane</location>
        <topology evidence="1">Multi-pass membrane protein</topology>
    </subcellularLocation>
</comment>
<evidence type="ECO:0000256" key="5">
    <source>
        <dbReference type="SAM" id="Phobius"/>
    </source>
</evidence>
<organism evidence="7 8">
    <name type="scientific">Corynebacterium zhongnanshanii</name>
    <dbReference type="NCBI Taxonomy" id="2768834"/>
    <lineage>
        <taxon>Bacteria</taxon>
        <taxon>Bacillati</taxon>
        <taxon>Actinomycetota</taxon>
        <taxon>Actinomycetes</taxon>
        <taxon>Mycobacteriales</taxon>
        <taxon>Corynebacteriaceae</taxon>
        <taxon>Corynebacterium</taxon>
    </lineage>
</organism>
<evidence type="ECO:0000256" key="1">
    <source>
        <dbReference type="ARBA" id="ARBA00004141"/>
    </source>
</evidence>
<reference evidence="7 8" key="1">
    <citation type="submission" date="2019-10" db="EMBL/GenBank/DDBJ databases">
        <title>Corynebacterium sp novel species isolated from the respiratory tract of Marmot.</title>
        <authorList>
            <person name="Zhang G."/>
        </authorList>
    </citation>
    <scope>NUCLEOTIDE SEQUENCE [LARGE SCALE GENOMIC DNA]</scope>
    <source>
        <strain evidence="7 8">336</strain>
    </source>
</reference>
<keyword evidence="8" id="KW-1185">Reference proteome</keyword>
<dbReference type="InterPro" id="IPR002810">
    <property type="entry name" value="NfeD-like_C"/>
</dbReference>
<evidence type="ECO:0000313" key="7">
    <source>
        <dbReference type="EMBL" id="KAB3523497.1"/>
    </source>
</evidence>
<evidence type="ECO:0000256" key="3">
    <source>
        <dbReference type="ARBA" id="ARBA00022989"/>
    </source>
</evidence>
<evidence type="ECO:0000313" key="8">
    <source>
        <dbReference type="Proteomes" id="UP000436181"/>
    </source>
</evidence>
<dbReference type="InterPro" id="IPR012340">
    <property type="entry name" value="NA-bd_OB-fold"/>
</dbReference>
<feature type="transmembrane region" description="Helical" evidence="5">
    <location>
        <begin position="44"/>
        <end position="63"/>
    </location>
</feature>
<dbReference type="SUPFAM" id="SSF141322">
    <property type="entry name" value="NfeD domain-like"/>
    <property type="match status" value="1"/>
</dbReference>
<dbReference type="Proteomes" id="UP000436181">
    <property type="component" value="Unassembled WGS sequence"/>
</dbReference>
<evidence type="ECO:0000256" key="2">
    <source>
        <dbReference type="ARBA" id="ARBA00022692"/>
    </source>
</evidence>
<dbReference type="Gene3D" id="2.40.50.140">
    <property type="entry name" value="Nucleic acid-binding proteins"/>
    <property type="match status" value="1"/>
</dbReference>
<dbReference type="EMBL" id="WBZJ01000001">
    <property type="protein sequence ID" value="KAB3523497.1"/>
    <property type="molecule type" value="Genomic_DNA"/>
</dbReference>
<comment type="caution">
    <text evidence="7">The sequence shown here is derived from an EMBL/GenBank/DDBJ whole genome shotgun (WGS) entry which is preliminary data.</text>
</comment>
<gene>
    <name evidence="7" type="ORF">F8377_05130</name>
</gene>
<proteinExistence type="predicted"/>
<protein>
    <submittedName>
        <fullName evidence="7">NfeD family protein</fullName>
    </submittedName>
</protein>
<accession>A0ABQ6VGF6</accession>
<dbReference type="PANTHER" id="PTHR33507:SF3">
    <property type="entry name" value="INNER MEMBRANE PROTEIN YBBJ"/>
    <property type="match status" value="1"/>
</dbReference>
<keyword evidence="3 5" id="KW-1133">Transmembrane helix</keyword>
<evidence type="ECO:0000259" key="6">
    <source>
        <dbReference type="Pfam" id="PF01957"/>
    </source>
</evidence>
<keyword evidence="4 5" id="KW-0472">Membrane</keyword>
<sequence length="146" mass="15443">MGPIVWLIVAVVFAVAEMLTMDFSLLMLALSALAVSGVALADVPLWVEIVTFAVSSLVTLLAIRPLLKKRFHTDSGSERFSTKELEGKTATVVEAISAASGSSGMVSIDGNFWTAQAAHAGEDLKQGDVVQVLEIRGNTAIVWKGI</sequence>
<name>A0ABQ6VGF6_9CORY</name>
<dbReference type="PANTHER" id="PTHR33507">
    <property type="entry name" value="INNER MEMBRANE PROTEIN YBBJ"/>
    <property type="match status" value="1"/>
</dbReference>